<name>A0AAD2D581_EUPCR</name>
<dbReference type="Proteomes" id="UP001295684">
    <property type="component" value="Unassembled WGS sequence"/>
</dbReference>
<accession>A0AAD2D581</accession>
<protein>
    <recommendedName>
        <fullName evidence="3">Mitochondrial mRNA-processing protein COX24 C-terminal domain-containing protein</fullName>
    </recommendedName>
</protein>
<evidence type="ECO:0000313" key="1">
    <source>
        <dbReference type="EMBL" id="CAI2379973.1"/>
    </source>
</evidence>
<reference evidence="1" key="1">
    <citation type="submission" date="2023-07" db="EMBL/GenBank/DDBJ databases">
        <authorList>
            <consortium name="AG Swart"/>
            <person name="Singh M."/>
            <person name="Singh A."/>
            <person name="Seah K."/>
            <person name="Emmerich C."/>
        </authorList>
    </citation>
    <scope>NUCLEOTIDE SEQUENCE</scope>
    <source>
        <strain evidence="1">DP1</strain>
    </source>
</reference>
<evidence type="ECO:0000313" key="2">
    <source>
        <dbReference type="Proteomes" id="UP001295684"/>
    </source>
</evidence>
<sequence length="196" mass="23663">MLNRRFLRSLTDSRLVCKKQVKAFSTVPVRTFTSNSKDSKYEVDAAEAYPTRMKYQQVIQQTLERLRKYHKELKPYKTRENVLKSVSREMEVLQQLDVFPSIVEEMEIEDDIKEIKDLESKLEIKEPTSKSEIDEMIEEVDRYQVDDLEDRFDESIGYKLVSTYDRRKLKMKKHKRQKRKKLMRAYLEKIIKKKNK</sequence>
<keyword evidence="2" id="KW-1185">Reference proteome</keyword>
<dbReference type="AlphaFoldDB" id="A0AAD2D581"/>
<proteinExistence type="predicted"/>
<comment type="caution">
    <text evidence="1">The sequence shown here is derived from an EMBL/GenBank/DDBJ whole genome shotgun (WGS) entry which is preliminary data.</text>
</comment>
<gene>
    <name evidence="1" type="ORF">ECRASSUSDP1_LOCUS21397</name>
</gene>
<evidence type="ECO:0008006" key="3">
    <source>
        <dbReference type="Google" id="ProtNLM"/>
    </source>
</evidence>
<dbReference type="EMBL" id="CAMPGE010021864">
    <property type="protein sequence ID" value="CAI2379973.1"/>
    <property type="molecule type" value="Genomic_DNA"/>
</dbReference>
<organism evidence="1 2">
    <name type="scientific">Euplotes crassus</name>
    <dbReference type="NCBI Taxonomy" id="5936"/>
    <lineage>
        <taxon>Eukaryota</taxon>
        <taxon>Sar</taxon>
        <taxon>Alveolata</taxon>
        <taxon>Ciliophora</taxon>
        <taxon>Intramacronucleata</taxon>
        <taxon>Spirotrichea</taxon>
        <taxon>Hypotrichia</taxon>
        <taxon>Euplotida</taxon>
        <taxon>Euplotidae</taxon>
        <taxon>Moneuplotes</taxon>
    </lineage>
</organism>